<feature type="transmembrane region" description="Helical" evidence="7">
    <location>
        <begin position="272"/>
        <end position="289"/>
    </location>
</feature>
<feature type="transmembrane region" description="Helical" evidence="7">
    <location>
        <begin position="158"/>
        <end position="175"/>
    </location>
</feature>
<protein>
    <submittedName>
        <fullName evidence="8">AI-2E family transporter</fullName>
    </submittedName>
</protein>
<accession>A0A916VZQ1</accession>
<feature type="transmembrane region" description="Helical" evidence="7">
    <location>
        <begin position="211"/>
        <end position="232"/>
    </location>
</feature>
<evidence type="ECO:0000256" key="4">
    <source>
        <dbReference type="ARBA" id="ARBA00022989"/>
    </source>
</evidence>
<evidence type="ECO:0000256" key="1">
    <source>
        <dbReference type="ARBA" id="ARBA00004141"/>
    </source>
</evidence>
<feature type="transmembrane region" description="Helical" evidence="7">
    <location>
        <begin position="62"/>
        <end position="84"/>
    </location>
</feature>
<comment type="subcellular location">
    <subcellularLocation>
        <location evidence="1">Membrane</location>
        <topology evidence="1">Multi-pass membrane protein</topology>
    </subcellularLocation>
</comment>
<comment type="similarity">
    <text evidence="2">Belongs to the autoinducer-2 exporter (AI-2E) (TC 2.A.86) family.</text>
</comment>
<proteinExistence type="inferred from homology"/>
<evidence type="ECO:0000313" key="9">
    <source>
        <dbReference type="Proteomes" id="UP000636264"/>
    </source>
</evidence>
<dbReference type="AlphaFoldDB" id="A0A916VZQ1"/>
<keyword evidence="3 7" id="KW-0812">Transmembrane</keyword>
<comment type="caution">
    <text evidence="8">The sequence shown here is derived from an EMBL/GenBank/DDBJ whole genome shotgun (WGS) entry which is preliminary data.</text>
</comment>
<feature type="transmembrane region" description="Helical" evidence="7">
    <location>
        <begin position="238"/>
        <end position="260"/>
    </location>
</feature>
<reference evidence="8" key="2">
    <citation type="submission" date="2020-09" db="EMBL/GenBank/DDBJ databases">
        <authorList>
            <person name="Sun Q."/>
            <person name="Zhou Y."/>
        </authorList>
    </citation>
    <scope>NUCLEOTIDE SEQUENCE</scope>
    <source>
        <strain evidence="8">CGMCC 1.15320</strain>
    </source>
</reference>
<evidence type="ECO:0000256" key="6">
    <source>
        <dbReference type="SAM" id="MobiDB-lite"/>
    </source>
</evidence>
<evidence type="ECO:0000256" key="5">
    <source>
        <dbReference type="ARBA" id="ARBA00023136"/>
    </source>
</evidence>
<evidence type="ECO:0000256" key="3">
    <source>
        <dbReference type="ARBA" id="ARBA00022692"/>
    </source>
</evidence>
<dbReference type="InterPro" id="IPR002549">
    <property type="entry name" value="AI-2E-like"/>
</dbReference>
<dbReference type="Pfam" id="PF01594">
    <property type="entry name" value="AI-2E_transport"/>
    <property type="match status" value="1"/>
</dbReference>
<name>A0A916VZQ1_9HYPH</name>
<sequence>MRRSVQDNSFMVMVVLVTIAFIWLLLPFYGAVLWAAILALLFNPLQRWLVVRLKGRRNLAAALSLVACVCIVVIPGSLILASLAQEATALYNRLSRSQVDLVTIVEHIRDALPTYVVDMLGNFQLDSIEQVQARITSFVAQAAQMVASRALSIGQGTAQLFVSLGVMLYVLFFLFRDGSVIARIIRRASPLSDFHTDYVLRKFATVVKATVKGNVIIAILQGTIGGLAFWFLGIEAPLLWGVLMAVLSLLPAIGSFLVWAPVAFYLLLTGEYVRGGILLAVGVFVISLIDNLLRPPLVGKDTRLPDYVVLVSTLGGISLLGINGFVIGPLIAALFFAVWSLFASQERLREAKQEERRKMDPIPIEPKQVERTGP</sequence>
<dbReference type="PANTHER" id="PTHR21716">
    <property type="entry name" value="TRANSMEMBRANE PROTEIN"/>
    <property type="match status" value="1"/>
</dbReference>
<evidence type="ECO:0000256" key="7">
    <source>
        <dbReference type="SAM" id="Phobius"/>
    </source>
</evidence>
<reference evidence="8" key="1">
    <citation type="journal article" date="2014" name="Int. J. Syst. Evol. Microbiol.">
        <title>Complete genome sequence of Corynebacterium casei LMG S-19264T (=DSM 44701T), isolated from a smear-ripened cheese.</title>
        <authorList>
            <consortium name="US DOE Joint Genome Institute (JGI-PGF)"/>
            <person name="Walter F."/>
            <person name="Albersmeier A."/>
            <person name="Kalinowski J."/>
            <person name="Ruckert C."/>
        </authorList>
    </citation>
    <scope>NUCLEOTIDE SEQUENCE</scope>
    <source>
        <strain evidence="8">CGMCC 1.15320</strain>
    </source>
</reference>
<feature type="region of interest" description="Disordered" evidence="6">
    <location>
        <begin position="352"/>
        <end position="374"/>
    </location>
</feature>
<keyword evidence="9" id="KW-1185">Reference proteome</keyword>
<gene>
    <name evidence="8" type="ORF">GCM10011385_06470</name>
</gene>
<keyword evidence="4 7" id="KW-1133">Transmembrane helix</keyword>
<dbReference type="EMBL" id="BMIF01000001">
    <property type="protein sequence ID" value="GGA55606.1"/>
    <property type="molecule type" value="Genomic_DNA"/>
</dbReference>
<dbReference type="PANTHER" id="PTHR21716:SF4">
    <property type="entry name" value="TRANSMEMBRANE PROTEIN 245"/>
    <property type="match status" value="1"/>
</dbReference>
<dbReference type="GO" id="GO:0016020">
    <property type="term" value="C:membrane"/>
    <property type="evidence" value="ECO:0007669"/>
    <property type="project" value="UniProtKB-SubCell"/>
</dbReference>
<evidence type="ECO:0000313" key="8">
    <source>
        <dbReference type="EMBL" id="GGA55606.1"/>
    </source>
</evidence>
<evidence type="ECO:0000256" key="2">
    <source>
        <dbReference type="ARBA" id="ARBA00009773"/>
    </source>
</evidence>
<dbReference type="Proteomes" id="UP000636264">
    <property type="component" value="Unassembled WGS sequence"/>
</dbReference>
<keyword evidence="5 7" id="KW-0472">Membrane</keyword>
<organism evidence="8 9">
    <name type="scientific">Nitratireductor aestuarii</name>
    <dbReference type="NCBI Taxonomy" id="1735103"/>
    <lineage>
        <taxon>Bacteria</taxon>
        <taxon>Pseudomonadati</taxon>
        <taxon>Pseudomonadota</taxon>
        <taxon>Alphaproteobacteria</taxon>
        <taxon>Hyphomicrobiales</taxon>
        <taxon>Phyllobacteriaceae</taxon>
        <taxon>Nitratireductor</taxon>
    </lineage>
</organism>
<feature type="transmembrane region" description="Helical" evidence="7">
    <location>
        <begin position="309"/>
        <end position="342"/>
    </location>
</feature>